<feature type="signal peptide" evidence="9">
    <location>
        <begin position="1"/>
        <end position="17"/>
    </location>
</feature>
<dbReference type="EMBL" id="JBGBPQ010000027">
    <property type="protein sequence ID" value="KAL1498800.1"/>
    <property type="molecule type" value="Genomic_DNA"/>
</dbReference>
<evidence type="ECO:0000313" key="12">
    <source>
        <dbReference type="Proteomes" id="UP001515480"/>
    </source>
</evidence>
<evidence type="ECO:0000256" key="9">
    <source>
        <dbReference type="SAM" id="SignalP"/>
    </source>
</evidence>
<evidence type="ECO:0000256" key="1">
    <source>
        <dbReference type="ARBA" id="ARBA00005641"/>
    </source>
</evidence>
<dbReference type="PANTHER" id="PTHR35923:SF2">
    <property type="entry name" value="ENDOGLUCANASE"/>
    <property type="match status" value="1"/>
</dbReference>
<evidence type="ECO:0000313" key="11">
    <source>
        <dbReference type="EMBL" id="KAL1498800.1"/>
    </source>
</evidence>
<dbReference type="SUPFAM" id="SSF51445">
    <property type="entry name" value="(Trans)glycosidases"/>
    <property type="match status" value="1"/>
</dbReference>
<keyword evidence="9" id="KW-0732">Signal</keyword>
<evidence type="ECO:0000256" key="8">
    <source>
        <dbReference type="SAM" id="MobiDB-lite"/>
    </source>
</evidence>
<feature type="region of interest" description="Disordered" evidence="8">
    <location>
        <begin position="504"/>
        <end position="558"/>
    </location>
</feature>
<gene>
    <name evidence="11" type="ORF">AB1Y20_014107</name>
</gene>
<comment type="similarity">
    <text evidence="1 7">Belongs to the glycosyl hydrolase 5 (cellulase A) family.</text>
</comment>
<comment type="caution">
    <text evidence="11">The sequence shown here is derived from an EMBL/GenBank/DDBJ whole genome shotgun (WGS) entry which is preliminary data.</text>
</comment>
<dbReference type="InterPro" id="IPR017853">
    <property type="entry name" value="GH"/>
</dbReference>
<keyword evidence="6" id="KW-0624">Polysaccharide degradation</keyword>
<dbReference type="GO" id="GO:0030245">
    <property type="term" value="P:cellulose catabolic process"/>
    <property type="evidence" value="ECO:0007669"/>
    <property type="project" value="UniProtKB-KW"/>
</dbReference>
<feature type="chain" id="PRO_5044196767" description="Glycoside hydrolase family 5 domain-containing protein" evidence="9">
    <location>
        <begin position="18"/>
        <end position="650"/>
    </location>
</feature>
<evidence type="ECO:0000256" key="5">
    <source>
        <dbReference type="ARBA" id="ARBA00023295"/>
    </source>
</evidence>
<keyword evidence="2 7" id="KW-0378">Hydrolase</keyword>
<dbReference type="Proteomes" id="UP001515480">
    <property type="component" value="Unassembled WGS sequence"/>
</dbReference>
<dbReference type="InterPro" id="IPR001547">
    <property type="entry name" value="Glyco_hydro_5"/>
</dbReference>
<feature type="region of interest" description="Disordered" evidence="8">
    <location>
        <begin position="451"/>
        <end position="471"/>
    </location>
</feature>
<evidence type="ECO:0000256" key="7">
    <source>
        <dbReference type="RuleBase" id="RU361153"/>
    </source>
</evidence>
<dbReference type="Gene3D" id="3.20.20.80">
    <property type="entry name" value="Glycosidases"/>
    <property type="match status" value="1"/>
</dbReference>
<evidence type="ECO:0000256" key="6">
    <source>
        <dbReference type="ARBA" id="ARBA00023326"/>
    </source>
</evidence>
<evidence type="ECO:0000256" key="2">
    <source>
        <dbReference type="ARBA" id="ARBA00022801"/>
    </source>
</evidence>
<evidence type="ECO:0000256" key="4">
    <source>
        <dbReference type="ARBA" id="ARBA00023277"/>
    </source>
</evidence>
<dbReference type="PROSITE" id="PS51257">
    <property type="entry name" value="PROKAR_LIPOPROTEIN"/>
    <property type="match status" value="1"/>
</dbReference>
<name>A0AB34IHK5_PRYPA</name>
<dbReference type="PANTHER" id="PTHR35923">
    <property type="entry name" value="MAJOR EXTRACELLULAR ENDOGLUCANASE"/>
    <property type="match status" value="1"/>
</dbReference>
<evidence type="ECO:0000256" key="3">
    <source>
        <dbReference type="ARBA" id="ARBA00023001"/>
    </source>
</evidence>
<reference evidence="11 12" key="1">
    <citation type="journal article" date="2024" name="Science">
        <title>Giant polyketide synthase enzymes in the biosynthesis of giant marine polyether toxins.</title>
        <authorList>
            <person name="Fallon T.R."/>
            <person name="Shende V.V."/>
            <person name="Wierzbicki I.H."/>
            <person name="Pendleton A.L."/>
            <person name="Watervoot N.F."/>
            <person name="Auber R.P."/>
            <person name="Gonzalez D.J."/>
            <person name="Wisecaver J.H."/>
            <person name="Moore B.S."/>
        </authorList>
    </citation>
    <scope>NUCLEOTIDE SEQUENCE [LARGE SCALE GENOMIC DNA]</scope>
    <source>
        <strain evidence="11 12">12B1</strain>
    </source>
</reference>
<feature type="domain" description="Glycoside hydrolase family 5" evidence="10">
    <location>
        <begin position="124"/>
        <end position="381"/>
    </location>
</feature>
<accession>A0AB34IHK5</accession>
<proteinExistence type="inferred from homology"/>
<organism evidence="11 12">
    <name type="scientific">Prymnesium parvum</name>
    <name type="common">Toxic golden alga</name>
    <dbReference type="NCBI Taxonomy" id="97485"/>
    <lineage>
        <taxon>Eukaryota</taxon>
        <taxon>Haptista</taxon>
        <taxon>Haptophyta</taxon>
        <taxon>Prymnesiophyceae</taxon>
        <taxon>Prymnesiales</taxon>
        <taxon>Prymnesiaceae</taxon>
        <taxon>Prymnesium</taxon>
    </lineage>
</organism>
<dbReference type="GO" id="GO:0004553">
    <property type="term" value="F:hydrolase activity, hydrolyzing O-glycosyl compounds"/>
    <property type="evidence" value="ECO:0007669"/>
    <property type="project" value="InterPro"/>
</dbReference>
<keyword evidence="12" id="KW-1185">Reference proteome</keyword>
<protein>
    <recommendedName>
        <fullName evidence="10">Glycoside hydrolase family 5 domain-containing protein</fullName>
    </recommendedName>
</protein>
<keyword evidence="5 7" id="KW-0326">Glycosidase</keyword>
<dbReference type="AlphaFoldDB" id="A0AB34IHK5"/>
<keyword evidence="3" id="KW-0136">Cellulose degradation</keyword>
<sequence length="650" mass="69021">MRRALAALAALPPLASAELRYQHATAPPPLAAACEPWCPRATCCATCAAAACAGCGLTRDCSSAHADATPPPPPLATAGRAPLGFQTGEDGQLYANGRRFLVKGVNWWGLEGPGRAPGGLGARGMDELMDFLAEQRFNAMRTLVNHHAVLVNGKLAADAFDEGRNPELINLRYLEVLDKWIEEAAKREILVMVNVHRTMPTAWPGEGLWYDSHVSEREAIDSWRALARSLCKHWNAFAADLVNEPVKAAWGRGGANDWNKAAERIGNAVLDECPRLLIFVQGVGGNPGAPGDGGEAQGYFWGENLVGVKAAPVRLRDMSKLVYSPHTYGPGVFPGQPYFPTCTGGGCVRQNPPFPANMPAIWDRHFGVVAAESKHALVIGEAFTLSTFYYTTRRCTPPPPPSPLPSPPPPLFADELLALFAASPPPPPPSRLAFSPPPPPPWFPVRHIGVTRASSASPPPPAVIRGRPHAPPDAASASAWISAALLAAALLAAAFVRYRYPSPSSPSSPSPFSASASAFPSSRGGRPPLPKPRRRGAPEEEHSLTAADDSSSNDVEAADDAPLAVGARVRLHSLRSAAHQNGKQGVLMGRHDGDGARLKVRLDSGEILALRPANVAVCQPPPQLAAMVAALERAGEHQKAALLRECIDKR</sequence>
<feature type="compositionally biased region" description="Low complexity" evidence="8">
    <location>
        <begin position="510"/>
        <end position="526"/>
    </location>
</feature>
<keyword evidence="4" id="KW-0119">Carbohydrate metabolism</keyword>
<dbReference type="Pfam" id="PF00150">
    <property type="entry name" value="Cellulase"/>
    <property type="match status" value="1"/>
</dbReference>
<evidence type="ECO:0000259" key="10">
    <source>
        <dbReference type="Pfam" id="PF00150"/>
    </source>
</evidence>